<reference evidence="2" key="2">
    <citation type="submission" date="2025-08" db="UniProtKB">
        <authorList>
            <consortium name="RefSeq"/>
        </authorList>
    </citation>
    <scope>IDENTIFICATION</scope>
    <source>
        <tissue evidence="2">Leaf</tissue>
    </source>
</reference>
<dbReference type="Pfam" id="PF14223">
    <property type="entry name" value="Retrotran_gag_2"/>
    <property type="match status" value="1"/>
</dbReference>
<name>A0ABM1RH67_CAMSA</name>
<evidence type="ECO:0000313" key="2">
    <source>
        <dbReference type="RefSeq" id="XP_019098355.1"/>
    </source>
</evidence>
<proteinExistence type="predicted"/>
<sequence>MENAKPIVTPIVLKGTNYLLWTRTTRTALGGRGLWSHVETDYVPKQNLKGEDEGASEVEVEEESERKAKWFQEDQVVLSVLQNSLDTSILEAYSYCETAKELWETLKGVYGNVSNLTRVFEVKKAINELNQDDMEFTKHLGKFRALWSELDMLRPSTLDPMVLTERKEQDKVFGLLLTLNPSFNDLLKHILRAEKLPSFEDICSQIQREQGSFDLFSGKGELVTANKGVYKQEDRKVWICDHCKRRGHMKDKCWILHPHLKTAKFKANLSKKASNDKGAGSSKQGDEAAMTAAYGEVVRKSDLEALIRSIASLKESGISLFTSKPSKSLVVDSGASHHLISN</sequence>
<keyword evidence="1" id="KW-1185">Reference proteome</keyword>
<gene>
    <name evidence="2" type="primary">LOC109131639</name>
</gene>
<protein>
    <submittedName>
        <fullName evidence="2">Uncharacterized protein LOC109131639</fullName>
    </submittedName>
</protein>
<dbReference type="GeneID" id="109131639"/>
<dbReference type="PANTHER" id="PTHR37610:SF40">
    <property type="entry name" value="OS01G0909600 PROTEIN"/>
    <property type="match status" value="1"/>
</dbReference>
<organism evidence="1 2">
    <name type="scientific">Camelina sativa</name>
    <name type="common">False flax</name>
    <name type="synonym">Myagrum sativum</name>
    <dbReference type="NCBI Taxonomy" id="90675"/>
    <lineage>
        <taxon>Eukaryota</taxon>
        <taxon>Viridiplantae</taxon>
        <taxon>Streptophyta</taxon>
        <taxon>Embryophyta</taxon>
        <taxon>Tracheophyta</taxon>
        <taxon>Spermatophyta</taxon>
        <taxon>Magnoliopsida</taxon>
        <taxon>eudicotyledons</taxon>
        <taxon>Gunneridae</taxon>
        <taxon>Pentapetalae</taxon>
        <taxon>rosids</taxon>
        <taxon>malvids</taxon>
        <taxon>Brassicales</taxon>
        <taxon>Brassicaceae</taxon>
        <taxon>Camelineae</taxon>
        <taxon>Camelina</taxon>
    </lineage>
</organism>
<dbReference type="RefSeq" id="XP_019098355.1">
    <property type="nucleotide sequence ID" value="XM_019242810.1"/>
</dbReference>
<reference evidence="1" key="1">
    <citation type="journal article" date="2014" name="Nat. Commun.">
        <title>The emerging biofuel crop Camelina sativa retains a highly undifferentiated hexaploid genome structure.</title>
        <authorList>
            <person name="Kagale S."/>
            <person name="Koh C."/>
            <person name="Nixon J."/>
            <person name="Bollina V."/>
            <person name="Clarke W.E."/>
            <person name="Tuteja R."/>
            <person name="Spillane C."/>
            <person name="Robinson S.J."/>
            <person name="Links M.G."/>
            <person name="Clarke C."/>
            <person name="Higgins E.E."/>
            <person name="Huebert T."/>
            <person name="Sharpe A.G."/>
            <person name="Parkin I.A."/>
        </authorList>
    </citation>
    <scope>NUCLEOTIDE SEQUENCE [LARGE SCALE GENOMIC DNA]</scope>
    <source>
        <strain evidence="1">cv. DH55</strain>
    </source>
</reference>
<evidence type="ECO:0000313" key="1">
    <source>
        <dbReference type="Proteomes" id="UP000694864"/>
    </source>
</evidence>
<dbReference type="Proteomes" id="UP000694864">
    <property type="component" value="Unplaced"/>
</dbReference>
<accession>A0ABM1RH67</accession>
<dbReference type="PANTHER" id="PTHR37610">
    <property type="entry name" value="CCHC-TYPE DOMAIN-CONTAINING PROTEIN"/>
    <property type="match status" value="1"/>
</dbReference>